<feature type="non-terminal residue" evidence="1">
    <location>
        <position position="1"/>
    </location>
</feature>
<accession>A0A0K2T0Q0</accession>
<organism evidence="1">
    <name type="scientific">Lepeophtheirus salmonis</name>
    <name type="common">Salmon louse</name>
    <name type="synonym">Caligus salmonis</name>
    <dbReference type="NCBI Taxonomy" id="72036"/>
    <lineage>
        <taxon>Eukaryota</taxon>
        <taxon>Metazoa</taxon>
        <taxon>Ecdysozoa</taxon>
        <taxon>Arthropoda</taxon>
        <taxon>Crustacea</taxon>
        <taxon>Multicrustacea</taxon>
        <taxon>Hexanauplia</taxon>
        <taxon>Copepoda</taxon>
        <taxon>Siphonostomatoida</taxon>
        <taxon>Caligidae</taxon>
        <taxon>Lepeophtheirus</taxon>
    </lineage>
</organism>
<reference evidence="1" key="1">
    <citation type="submission" date="2014-05" db="EMBL/GenBank/DDBJ databases">
        <authorList>
            <person name="Chronopoulou M."/>
        </authorList>
    </citation>
    <scope>NUCLEOTIDE SEQUENCE</scope>
    <source>
        <tissue evidence="1">Whole organism</tissue>
    </source>
</reference>
<proteinExistence type="predicted"/>
<dbReference type="AlphaFoldDB" id="A0A0K2T0Q0"/>
<evidence type="ECO:0000313" key="1">
    <source>
        <dbReference type="EMBL" id="CDW19350.1"/>
    </source>
</evidence>
<dbReference type="EMBL" id="HACA01001989">
    <property type="protein sequence ID" value="CDW19350.1"/>
    <property type="molecule type" value="Transcribed_RNA"/>
</dbReference>
<name>A0A0K2T0Q0_LEPSM</name>
<protein>
    <submittedName>
        <fullName evidence="1">Uncharacterized protein</fullName>
    </submittedName>
</protein>
<sequence>KNPQDFKRILVSVDEKRIHHFTPETKQQSKQWVIKGKSAPKAELHFLDSNECQIERNRRIWLKVGLSSCDATN</sequence>